<dbReference type="GO" id="GO:1900753">
    <property type="term" value="P:doxorubicin transport"/>
    <property type="evidence" value="ECO:0007669"/>
    <property type="project" value="InterPro"/>
</dbReference>
<dbReference type="AlphaFoldDB" id="A0A7C1JQZ0"/>
<keyword evidence="6 10" id="KW-0067">ATP-binding</keyword>
<keyword evidence="2" id="KW-0813">Transport</keyword>
<dbReference type="InterPro" id="IPR005894">
    <property type="entry name" value="DrrA"/>
</dbReference>
<dbReference type="PANTHER" id="PTHR43582:SF4">
    <property type="entry name" value="ANTIBIOTIC RESISTANCE ABC TRANSPORTER ATP-BINDING PROTEIN"/>
    <property type="match status" value="1"/>
</dbReference>
<reference evidence="10" key="1">
    <citation type="journal article" date="2020" name="mSystems">
        <title>Genome- and Community-Level Interaction Insights into Carbon Utilization and Element Cycling Functions of Hydrothermarchaeota in Hydrothermal Sediment.</title>
        <authorList>
            <person name="Zhou Z."/>
            <person name="Liu Y."/>
            <person name="Xu W."/>
            <person name="Pan J."/>
            <person name="Luo Z.H."/>
            <person name="Li M."/>
        </authorList>
    </citation>
    <scope>NUCLEOTIDE SEQUENCE [LARGE SCALE GENOMIC DNA]</scope>
    <source>
        <strain evidence="10">SpSt-222</strain>
    </source>
</reference>
<keyword evidence="8" id="KW-0472">Membrane</keyword>
<proteinExistence type="inferred from homology"/>
<comment type="subcellular location">
    <subcellularLocation>
        <location evidence="1">Cell membrane</location>
        <topology evidence="1">Peripheral membrane protein</topology>
        <orientation evidence="1">Cytoplasmic side</orientation>
    </subcellularLocation>
</comment>
<keyword evidence="3" id="KW-0536">Nodulation</keyword>
<organism evidence="10">
    <name type="scientific">Thermomicrobium roseum</name>
    <dbReference type="NCBI Taxonomy" id="500"/>
    <lineage>
        <taxon>Bacteria</taxon>
        <taxon>Pseudomonadati</taxon>
        <taxon>Thermomicrobiota</taxon>
        <taxon>Thermomicrobia</taxon>
        <taxon>Thermomicrobiales</taxon>
        <taxon>Thermomicrobiaceae</taxon>
        <taxon>Thermomicrobium</taxon>
    </lineage>
</organism>
<gene>
    <name evidence="10" type="ORF">ENP47_05480</name>
</gene>
<dbReference type="NCBIfam" id="TIGR01188">
    <property type="entry name" value="drrA"/>
    <property type="match status" value="1"/>
</dbReference>
<evidence type="ECO:0000256" key="5">
    <source>
        <dbReference type="ARBA" id="ARBA00022741"/>
    </source>
</evidence>
<dbReference type="SUPFAM" id="SSF52540">
    <property type="entry name" value="P-loop containing nucleoside triphosphate hydrolases"/>
    <property type="match status" value="1"/>
</dbReference>
<dbReference type="InterPro" id="IPR027417">
    <property type="entry name" value="P-loop_NTPase"/>
</dbReference>
<evidence type="ECO:0000256" key="6">
    <source>
        <dbReference type="ARBA" id="ARBA00022840"/>
    </source>
</evidence>
<dbReference type="FunFam" id="3.40.50.300:FF:000589">
    <property type="entry name" value="ABC transporter, ATP-binding subunit"/>
    <property type="match status" value="1"/>
</dbReference>
<dbReference type="Pfam" id="PF13732">
    <property type="entry name" value="DrrA1-3_C"/>
    <property type="match status" value="1"/>
</dbReference>
<keyword evidence="4" id="KW-1003">Cell membrane</keyword>
<dbReference type="GO" id="GO:0005886">
    <property type="term" value="C:plasma membrane"/>
    <property type="evidence" value="ECO:0007669"/>
    <property type="project" value="UniProtKB-SubCell"/>
</dbReference>
<dbReference type="PROSITE" id="PS50893">
    <property type="entry name" value="ABC_TRANSPORTER_2"/>
    <property type="match status" value="1"/>
</dbReference>
<dbReference type="EMBL" id="DSJL01000010">
    <property type="protein sequence ID" value="HEF65032.1"/>
    <property type="molecule type" value="Genomic_DNA"/>
</dbReference>
<comment type="similarity">
    <text evidence="9">Belongs to the ABC transporter superfamily. Drug exporter-1 (DrugE1) (TC 3.A.1.105) family.</text>
</comment>
<dbReference type="InterPro" id="IPR003593">
    <property type="entry name" value="AAA+_ATPase"/>
</dbReference>
<dbReference type="InterPro" id="IPR025302">
    <property type="entry name" value="DrrA1/2-like_C"/>
</dbReference>
<evidence type="ECO:0000256" key="4">
    <source>
        <dbReference type="ARBA" id="ARBA00022475"/>
    </source>
</evidence>
<evidence type="ECO:0000256" key="9">
    <source>
        <dbReference type="ARBA" id="ARBA00049985"/>
    </source>
</evidence>
<protein>
    <submittedName>
        <fullName evidence="10">ATP-binding cassette domain-containing protein</fullName>
    </submittedName>
</protein>
<keyword evidence="5" id="KW-0547">Nucleotide-binding</keyword>
<dbReference type="GO" id="GO:0005524">
    <property type="term" value="F:ATP binding"/>
    <property type="evidence" value="ECO:0007669"/>
    <property type="project" value="UniProtKB-KW"/>
</dbReference>
<dbReference type="Pfam" id="PF00005">
    <property type="entry name" value="ABC_tran"/>
    <property type="match status" value="1"/>
</dbReference>
<dbReference type="Gene3D" id="3.40.50.300">
    <property type="entry name" value="P-loop containing nucleotide triphosphate hydrolases"/>
    <property type="match status" value="1"/>
</dbReference>
<evidence type="ECO:0000256" key="3">
    <source>
        <dbReference type="ARBA" id="ARBA00022458"/>
    </source>
</evidence>
<dbReference type="PANTHER" id="PTHR43582">
    <property type="entry name" value="LINEARMYCIN RESISTANCE ATP-BINDING PROTEIN LNRL"/>
    <property type="match status" value="1"/>
</dbReference>
<keyword evidence="7" id="KW-1278">Translocase</keyword>
<name>A0A7C1JQZ0_THERO</name>
<dbReference type="InterPro" id="IPR017871">
    <property type="entry name" value="ABC_transporter-like_CS"/>
</dbReference>
<evidence type="ECO:0000256" key="2">
    <source>
        <dbReference type="ARBA" id="ARBA00022448"/>
    </source>
</evidence>
<dbReference type="GO" id="GO:0043215">
    <property type="term" value="P:daunorubicin transport"/>
    <property type="evidence" value="ECO:0007669"/>
    <property type="project" value="InterPro"/>
</dbReference>
<dbReference type="GO" id="GO:0016887">
    <property type="term" value="F:ATP hydrolysis activity"/>
    <property type="evidence" value="ECO:0007669"/>
    <property type="project" value="InterPro"/>
</dbReference>
<dbReference type="InterPro" id="IPR003439">
    <property type="entry name" value="ABC_transporter-like_ATP-bd"/>
</dbReference>
<dbReference type="SMART" id="SM00382">
    <property type="entry name" value="AAA"/>
    <property type="match status" value="1"/>
</dbReference>
<sequence length="323" mass="36675">MPATIEVRGLVKRYGAITAVDGIDFTVDRGEFFGFLGPNGAGKTTTINVLCTLARPTAGSVRVAGHDVVREPHLVRQRIGIIFQDPSLDTQLTAWENLALHARVYGIPSSSWRPRAEELLRMVELWERRNSLVRTFSGGMKRRLEIVRGLLHAPEILFLDEPTLGLDPQTRRQIWVYLAELRRQTGVTLFLTTHYLEEAEQCDRVAIIDHGRIIALDAPERLKARVGRDIILLSTEDNTRAVQELKERFGLVPMVVDGTVRIEAERGDELIPQLVRQLTVPIRSVSLRRPSLDDVFLALTGRQIRDEEASDLDLMRERMRVRH</sequence>
<evidence type="ECO:0000256" key="7">
    <source>
        <dbReference type="ARBA" id="ARBA00022967"/>
    </source>
</evidence>
<evidence type="ECO:0000313" key="10">
    <source>
        <dbReference type="EMBL" id="HEF65032.1"/>
    </source>
</evidence>
<evidence type="ECO:0000256" key="8">
    <source>
        <dbReference type="ARBA" id="ARBA00023136"/>
    </source>
</evidence>
<accession>A0A7C1JQZ0</accession>
<evidence type="ECO:0000256" key="1">
    <source>
        <dbReference type="ARBA" id="ARBA00004413"/>
    </source>
</evidence>
<dbReference type="PROSITE" id="PS00211">
    <property type="entry name" value="ABC_TRANSPORTER_1"/>
    <property type="match status" value="1"/>
</dbReference>
<comment type="caution">
    <text evidence="10">The sequence shown here is derived from an EMBL/GenBank/DDBJ whole genome shotgun (WGS) entry which is preliminary data.</text>
</comment>